<dbReference type="EMBL" id="JABXXR010000001">
    <property type="protein sequence ID" value="NVN38995.1"/>
    <property type="molecule type" value="Genomic_DNA"/>
</dbReference>
<evidence type="ECO:0000313" key="3">
    <source>
        <dbReference type="Proteomes" id="UP000585665"/>
    </source>
</evidence>
<sequence length="432" mass="44169">MSGSITRLAADYLQCSVNGVPFAVMGSAGNHGRKFAEHDYPWRDGVWIEDMGKRAQRYSVRGFLVGALALTRRNLLVDIAETSGTCLFVHPTLGALTGWMVDFSWRERDGMTGIVDIEFAFVEKADLLGSVVTQALTAAVEVATLAFNAAAADDYTTTTASSYDYGSSVTSAGAGVATAWAAGAVAAIGSPAAVAGSVAVVAGNNGRYANGNVSGTDSTATASTVLSGMAAALVSADAVVAELGDATNAASIAALVLALTEQVRAALCDPSQQIAALVTLTSFTPVVITSSAPIGGAIATVQTATAMLCRQAALLSIAVACSTYEPTSSDDAEALQQQVAALFDDEATIAADAGNTATFLAMRGVRAKVLADLSARASALPSLMTVTRNAGLPALLLAQQLYQDGSRAPDLIRRANPVHPAFMPTSFEALST</sequence>
<name>A0A850P2V2_9PROT</name>
<comment type="caution">
    <text evidence="2">The sequence shown here is derived from an EMBL/GenBank/DDBJ whole genome shotgun (WGS) entry which is preliminary data.</text>
</comment>
<accession>A0A850P2V2</accession>
<dbReference type="Pfam" id="PF07157">
    <property type="entry name" value="DNA_circ_N"/>
    <property type="match status" value="1"/>
</dbReference>
<gene>
    <name evidence="2" type="ORF">HUK82_00245</name>
</gene>
<organism evidence="2 3">
    <name type="scientific">Ameyamaea chiangmaiensis</name>
    <dbReference type="NCBI Taxonomy" id="442969"/>
    <lineage>
        <taxon>Bacteria</taxon>
        <taxon>Pseudomonadati</taxon>
        <taxon>Pseudomonadota</taxon>
        <taxon>Alphaproteobacteria</taxon>
        <taxon>Acetobacterales</taxon>
        <taxon>Acetobacteraceae</taxon>
        <taxon>Ameyamaea</taxon>
    </lineage>
</organism>
<evidence type="ECO:0000313" key="2">
    <source>
        <dbReference type="EMBL" id="NVN38995.1"/>
    </source>
</evidence>
<proteinExistence type="predicted"/>
<feature type="domain" description="DNA circulation N-terminal" evidence="1">
    <location>
        <begin position="12"/>
        <end position="97"/>
    </location>
</feature>
<dbReference type="InterPro" id="IPR009826">
    <property type="entry name" value="DNA_circ_N"/>
</dbReference>
<dbReference type="RefSeq" id="WP_176612019.1">
    <property type="nucleotide sequence ID" value="NZ_JABXXR010000001.1"/>
</dbReference>
<keyword evidence="3" id="KW-1185">Reference proteome</keyword>
<protein>
    <submittedName>
        <fullName evidence="2">DNA circularization N-terminal domain-containing protein</fullName>
    </submittedName>
</protein>
<dbReference type="AlphaFoldDB" id="A0A850P2V2"/>
<evidence type="ECO:0000259" key="1">
    <source>
        <dbReference type="Pfam" id="PF07157"/>
    </source>
</evidence>
<reference evidence="2 3" key="1">
    <citation type="submission" date="2020-06" db="EMBL/GenBank/DDBJ databases">
        <title>Description of novel acetic acid bacteria.</title>
        <authorList>
            <person name="Sombolestani A."/>
        </authorList>
    </citation>
    <scope>NUCLEOTIDE SEQUENCE [LARGE SCALE GENOMIC DNA]</scope>
    <source>
        <strain evidence="2 3">LMG 27010</strain>
    </source>
</reference>
<dbReference type="Proteomes" id="UP000585665">
    <property type="component" value="Unassembled WGS sequence"/>
</dbReference>